<keyword evidence="1" id="KW-0472">Membrane</keyword>
<organism evidence="3 4">
    <name type="scientific">Candidatus Campbellbacteria bacterium RIFCSPLOWO2_01_FULL_34_15</name>
    <dbReference type="NCBI Taxonomy" id="1797579"/>
    <lineage>
        <taxon>Bacteria</taxon>
        <taxon>Candidatus Campbelliibacteriota</taxon>
    </lineage>
</organism>
<dbReference type="EMBL" id="MFAB01000013">
    <property type="protein sequence ID" value="OGD68885.1"/>
    <property type="molecule type" value="Genomic_DNA"/>
</dbReference>
<evidence type="ECO:0000256" key="1">
    <source>
        <dbReference type="SAM" id="Phobius"/>
    </source>
</evidence>
<accession>A0A1F5END1</accession>
<dbReference type="Gene3D" id="2.60.40.1260">
    <property type="entry name" value="Lamin Tail domain"/>
    <property type="match status" value="1"/>
</dbReference>
<sequence>MKTLTKKIISYTVLSLIIQISFSFVAVKVYAYHSDVESSKINFSVASLDFVLIGNGFENSNMLSSASTSIEIKNEGSLDFKYKIFPEFGDRNRLCGDLILTANLNGIQVYNGYVNNFSYATTSLGVWQFQLEARENSYGYCDFNFVYQGWQEDFPEYGVGGFSDEEDVSNTVFIDELTPEPVPESCIKINEVYYYPGIREGANGFENNPNDEWIELYNVCDHEVNIKKWYLNNEDNSELINQNYIIESHQFVVIASNASTWAYWPDIPDNAFKIALGGTKMFGDGLDDSGDVLMLYDDENNLIDSVSWGDNTTAFSPSVPVVSLGHSISRKEKGVDTNTADDWMDTYDGSTPVGPNPGTNPHNVVIENIQFVVNNLEEEDVSEENKKDVFVEEPIVVEVEPEPEPELESKQKEINEEEITDTDPVLLLGDDVVLIKQEDIIPVNSEDEEDLNNNEE</sequence>
<feature type="transmembrane region" description="Helical" evidence="1">
    <location>
        <begin position="12"/>
        <end position="32"/>
    </location>
</feature>
<feature type="domain" description="LTD" evidence="2">
    <location>
        <begin position="178"/>
        <end position="310"/>
    </location>
</feature>
<dbReference type="PROSITE" id="PS51841">
    <property type="entry name" value="LTD"/>
    <property type="match status" value="1"/>
</dbReference>
<dbReference type="Pfam" id="PF00932">
    <property type="entry name" value="LTD"/>
    <property type="match status" value="1"/>
</dbReference>
<dbReference type="SUPFAM" id="SSF74853">
    <property type="entry name" value="Lamin A/C globular tail domain"/>
    <property type="match status" value="1"/>
</dbReference>
<dbReference type="Proteomes" id="UP000176865">
    <property type="component" value="Unassembled WGS sequence"/>
</dbReference>
<gene>
    <name evidence="3" type="ORF">A2996_00665</name>
</gene>
<proteinExistence type="predicted"/>
<dbReference type="InterPro" id="IPR036415">
    <property type="entry name" value="Lamin_tail_dom_sf"/>
</dbReference>
<comment type="caution">
    <text evidence="3">The sequence shown here is derived from an EMBL/GenBank/DDBJ whole genome shotgun (WGS) entry which is preliminary data.</text>
</comment>
<reference evidence="3 4" key="1">
    <citation type="journal article" date="2016" name="Nat. Commun.">
        <title>Thousands of microbial genomes shed light on interconnected biogeochemical processes in an aquifer system.</title>
        <authorList>
            <person name="Anantharaman K."/>
            <person name="Brown C.T."/>
            <person name="Hug L.A."/>
            <person name="Sharon I."/>
            <person name="Castelle C.J."/>
            <person name="Probst A.J."/>
            <person name="Thomas B.C."/>
            <person name="Singh A."/>
            <person name="Wilkins M.J."/>
            <person name="Karaoz U."/>
            <person name="Brodie E.L."/>
            <person name="Williams K.H."/>
            <person name="Hubbard S.S."/>
            <person name="Banfield J.F."/>
        </authorList>
    </citation>
    <scope>NUCLEOTIDE SEQUENCE [LARGE SCALE GENOMIC DNA]</scope>
</reference>
<keyword evidence="1" id="KW-0812">Transmembrane</keyword>
<dbReference type="InterPro" id="IPR001322">
    <property type="entry name" value="Lamin_tail_dom"/>
</dbReference>
<protein>
    <recommendedName>
        <fullName evidence="2">LTD domain-containing protein</fullName>
    </recommendedName>
</protein>
<dbReference type="AlphaFoldDB" id="A0A1F5END1"/>
<name>A0A1F5END1_9BACT</name>
<keyword evidence="1" id="KW-1133">Transmembrane helix</keyword>
<evidence type="ECO:0000259" key="2">
    <source>
        <dbReference type="PROSITE" id="PS51841"/>
    </source>
</evidence>
<evidence type="ECO:0000313" key="3">
    <source>
        <dbReference type="EMBL" id="OGD68885.1"/>
    </source>
</evidence>
<evidence type="ECO:0000313" key="4">
    <source>
        <dbReference type="Proteomes" id="UP000176865"/>
    </source>
</evidence>
<dbReference type="STRING" id="1797579.A2996_00665"/>